<dbReference type="SUPFAM" id="SSF53756">
    <property type="entry name" value="UDP-Glycosyltransferase/glycogen phosphorylase"/>
    <property type="match status" value="1"/>
</dbReference>
<evidence type="ECO:0000256" key="1">
    <source>
        <dbReference type="ARBA" id="ARBA00022679"/>
    </source>
</evidence>
<evidence type="ECO:0000313" key="5">
    <source>
        <dbReference type="Proteomes" id="UP000249061"/>
    </source>
</evidence>
<dbReference type="GO" id="GO:0016757">
    <property type="term" value="F:glycosyltransferase activity"/>
    <property type="evidence" value="ECO:0007669"/>
    <property type="project" value="InterPro"/>
</dbReference>
<evidence type="ECO:0000259" key="2">
    <source>
        <dbReference type="Pfam" id="PF00534"/>
    </source>
</evidence>
<dbReference type="Proteomes" id="UP000249061">
    <property type="component" value="Unassembled WGS sequence"/>
</dbReference>
<protein>
    <submittedName>
        <fullName evidence="4">Glycosyl transferase family 1</fullName>
    </submittedName>
</protein>
<dbReference type="GO" id="GO:0009103">
    <property type="term" value="P:lipopolysaccharide biosynthetic process"/>
    <property type="evidence" value="ECO:0007669"/>
    <property type="project" value="TreeGrafter"/>
</dbReference>
<dbReference type="CDD" id="cd03809">
    <property type="entry name" value="GT4_MtfB-like"/>
    <property type="match status" value="1"/>
</dbReference>
<name>A0A2W5VEM1_9BACT</name>
<dbReference type="InterPro" id="IPR028098">
    <property type="entry name" value="Glyco_trans_4-like_N"/>
</dbReference>
<organism evidence="4 5">
    <name type="scientific">Archangium gephyra</name>
    <dbReference type="NCBI Taxonomy" id="48"/>
    <lineage>
        <taxon>Bacteria</taxon>
        <taxon>Pseudomonadati</taxon>
        <taxon>Myxococcota</taxon>
        <taxon>Myxococcia</taxon>
        <taxon>Myxococcales</taxon>
        <taxon>Cystobacterineae</taxon>
        <taxon>Archangiaceae</taxon>
        <taxon>Archangium</taxon>
    </lineage>
</organism>
<dbReference type="InterPro" id="IPR001296">
    <property type="entry name" value="Glyco_trans_1"/>
</dbReference>
<gene>
    <name evidence="4" type="ORF">DI536_10875</name>
</gene>
<dbReference type="Gene3D" id="3.40.50.2000">
    <property type="entry name" value="Glycogen Phosphorylase B"/>
    <property type="match status" value="2"/>
</dbReference>
<dbReference type="PANTHER" id="PTHR46401:SF2">
    <property type="entry name" value="GLYCOSYLTRANSFERASE WBBK-RELATED"/>
    <property type="match status" value="1"/>
</dbReference>
<comment type="caution">
    <text evidence="4">The sequence shown here is derived from an EMBL/GenBank/DDBJ whole genome shotgun (WGS) entry which is preliminary data.</text>
</comment>
<accession>A0A2W5VEM1</accession>
<dbReference type="EMBL" id="QFQP01000007">
    <property type="protein sequence ID" value="PZR14544.1"/>
    <property type="molecule type" value="Genomic_DNA"/>
</dbReference>
<dbReference type="Pfam" id="PF00534">
    <property type="entry name" value="Glycos_transf_1"/>
    <property type="match status" value="1"/>
</dbReference>
<feature type="domain" description="Glycosyltransferase subfamily 4-like N-terminal" evidence="3">
    <location>
        <begin position="20"/>
        <end position="161"/>
    </location>
</feature>
<keyword evidence="1 4" id="KW-0808">Transferase</keyword>
<evidence type="ECO:0000313" key="4">
    <source>
        <dbReference type="EMBL" id="PZR14544.1"/>
    </source>
</evidence>
<dbReference type="PANTHER" id="PTHR46401">
    <property type="entry name" value="GLYCOSYLTRANSFERASE WBBK-RELATED"/>
    <property type="match status" value="1"/>
</dbReference>
<reference evidence="4 5" key="1">
    <citation type="submission" date="2017-08" db="EMBL/GenBank/DDBJ databases">
        <title>Infants hospitalized years apart are colonized by the same room-sourced microbial strains.</title>
        <authorList>
            <person name="Brooks B."/>
            <person name="Olm M.R."/>
            <person name="Firek B.A."/>
            <person name="Baker R."/>
            <person name="Thomas B.C."/>
            <person name="Morowitz M.J."/>
            <person name="Banfield J.F."/>
        </authorList>
    </citation>
    <scope>NUCLEOTIDE SEQUENCE [LARGE SCALE GENOMIC DNA]</scope>
    <source>
        <strain evidence="4">S2_003_000_R2_14</strain>
    </source>
</reference>
<proteinExistence type="predicted"/>
<feature type="domain" description="Glycosyl transferase family 1" evidence="2">
    <location>
        <begin position="183"/>
        <end position="336"/>
    </location>
</feature>
<evidence type="ECO:0000259" key="3">
    <source>
        <dbReference type="Pfam" id="PF13439"/>
    </source>
</evidence>
<dbReference type="AlphaFoldDB" id="A0A2W5VEM1"/>
<sequence length="360" mass="39910">MSPVAFDATLWDEPTTGIALYTRELYRALATTGLAMERWGASRTGEAPRGRGSRTGWTLAELPAWLEARKPALFHAVSNFNLPLLRTRGVPYVLTVHDLVPLILPDTVSPRFRWQFRLWLARSLKVAQQIICVSDVARRSVLERFDVDPRKLHVVHHGVDHVDRVPAPDGTTSKWLDAMGLDVPFVLYAGALDARKNVELVVRAMEKLFDGGVRIPLVMAGQRWFGSGPIEREIQRARDRGVDVRLLGYLTDPVFYGVMRRASAFVFPSRYEGFGLPPLEAMRLGVPTIVSTEGSLPEVVGDGAAKVGPDDANTLAELLNHWLHDPAERAKWAGAASARAAKFSWAQTARQTASLYADVR</sequence>
<dbReference type="Pfam" id="PF13439">
    <property type="entry name" value="Glyco_transf_4"/>
    <property type="match status" value="1"/>
</dbReference>